<reference evidence="2 3" key="1">
    <citation type="submission" date="2023-09" db="EMBL/GenBank/DDBJ databases">
        <authorList>
            <person name="Rey-Velasco X."/>
        </authorList>
    </citation>
    <scope>NUCLEOTIDE SEQUENCE [LARGE SCALE GENOMIC DNA]</scope>
    <source>
        <strain evidence="2 3">W345</strain>
    </source>
</reference>
<name>A0ABU2WGJ9_9GAMM</name>
<keyword evidence="1" id="KW-0812">Transmembrane</keyword>
<comment type="caution">
    <text evidence="2">The sequence shown here is derived from an EMBL/GenBank/DDBJ whole genome shotgun (WGS) entry which is preliminary data.</text>
</comment>
<keyword evidence="1" id="KW-0472">Membrane</keyword>
<dbReference type="Proteomes" id="UP001254608">
    <property type="component" value="Unassembled WGS sequence"/>
</dbReference>
<keyword evidence="1" id="KW-1133">Transmembrane helix</keyword>
<accession>A0ABU2WGJ9</accession>
<feature type="transmembrane region" description="Helical" evidence="1">
    <location>
        <begin position="45"/>
        <end position="65"/>
    </location>
</feature>
<keyword evidence="3" id="KW-1185">Reference proteome</keyword>
<feature type="transmembrane region" description="Helical" evidence="1">
    <location>
        <begin position="21"/>
        <end position="39"/>
    </location>
</feature>
<organism evidence="2 3">
    <name type="scientific">Banduia mediterranea</name>
    <dbReference type="NCBI Taxonomy" id="3075609"/>
    <lineage>
        <taxon>Bacteria</taxon>
        <taxon>Pseudomonadati</taxon>
        <taxon>Pseudomonadota</taxon>
        <taxon>Gammaproteobacteria</taxon>
        <taxon>Nevskiales</taxon>
        <taxon>Algiphilaceae</taxon>
        <taxon>Banduia</taxon>
    </lineage>
</organism>
<dbReference type="EMBL" id="JAVRIC010000006">
    <property type="protein sequence ID" value="MDT0496995.1"/>
    <property type="molecule type" value="Genomic_DNA"/>
</dbReference>
<evidence type="ECO:0000256" key="1">
    <source>
        <dbReference type="SAM" id="Phobius"/>
    </source>
</evidence>
<protein>
    <submittedName>
        <fullName evidence="2">Uncharacterized protein</fullName>
    </submittedName>
</protein>
<sequence length="101" mass="11669">MKTRDPKEPRDTSRDIVTVKNLAMLWAASAALPFFVYPVDGWNVYNNFAVIFLLFFVFLSVNETMRARREELGMGTTLYAWIPLLLFAAASLIYWMRRLGA</sequence>
<evidence type="ECO:0000313" key="2">
    <source>
        <dbReference type="EMBL" id="MDT0496995.1"/>
    </source>
</evidence>
<proteinExistence type="predicted"/>
<dbReference type="RefSeq" id="WP_311364388.1">
    <property type="nucleotide sequence ID" value="NZ_JAVRIC010000006.1"/>
</dbReference>
<gene>
    <name evidence="2" type="ORF">RM530_06395</name>
</gene>
<evidence type="ECO:0000313" key="3">
    <source>
        <dbReference type="Proteomes" id="UP001254608"/>
    </source>
</evidence>
<feature type="transmembrane region" description="Helical" evidence="1">
    <location>
        <begin position="77"/>
        <end position="96"/>
    </location>
</feature>